<dbReference type="AlphaFoldDB" id="A0A7R9YAQ2"/>
<name>A0A7R9YAQ2_9STRA</name>
<feature type="region of interest" description="Disordered" evidence="1">
    <location>
        <begin position="15"/>
        <end position="55"/>
    </location>
</feature>
<feature type="transmembrane region" description="Helical" evidence="2">
    <location>
        <begin position="66"/>
        <end position="88"/>
    </location>
</feature>
<keyword evidence="2" id="KW-0812">Transmembrane</keyword>
<protein>
    <submittedName>
        <fullName evidence="3">Uncharacterized protein</fullName>
    </submittedName>
</protein>
<evidence type="ECO:0000313" key="3">
    <source>
        <dbReference type="EMBL" id="CAD8254912.1"/>
    </source>
</evidence>
<keyword evidence="2" id="KW-1133">Transmembrane helix</keyword>
<accession>A0A7R9YAQ2</accession>
<dbReference type="EMBL" id="HBEA01005743">
    <property type="protein sequence ID" value="CAD8254912.1"/>
    <property type="molecule type" value="Transcribed_RNA"/>
</dbReference>
<organism evidence="3">
    <name type="scientific">Pinguiococcus pyrenoidosus</name>
    <dbReference type="NCBI Taxonomy" id="172671"/>
    <lineage>
        <taxon>Eukaryota</taxon>
        <taxon>Sar</taxon>
        <taxon>Stramenopiles</taxon>
        <taxon>Ochrophyta</taxon>
        <taxon>Pinguiophyceae</taxon>
        <taxon>Pinguiochrysidales</taxon>
        <taxon>Pinguiochrysidaceae</taxon>
        <taxon>Pinguiococcus</taxon>
    </lineage>
</organism>
<evidence type="ECO:0000256" key="1">
    <source>
        <dbReference type="SAM" id="MobiDB-lite"/>
    </source>
</evidence>
<reference evidence="3" key="1">
    <citation type="submission" date="2021-01" db="EMBL/GenBank/DDBJ databases">
        <authorList>
            <person name="Corre E."/>
            <person name="Pelletier E."/>
            <person name="Niang G."/>
            <person name="Scheremetjew M."/>
            <person name="Finn R."/>
            <person name="Kale V."/>
            <person name="Holt S."/>
            <person name="Cochrane G."/>
            <person name="Meng A."/>
            <person name="Brown T."/>
            <person name="Cohen L."/>
        </authorList>
    </citation>
    <scope>NUCLEOTIDE SEQUENCE</scope>
    <source>
        <strain evidence="3">CCMP2078</strain>
    </source>
</reference>
<proteinExistence type="predicted"/>
<sequence length="683" mass="75757">MRWFHHYKGARRAASSSGLEASPARPFEPLTEQPRWSDIWPTTPPKTVEDQGESVVGETPPRWARLSLWTATLLLGCCLSLLYGRYLLSELRKSELRRRKLQAGPQRVCLTSAGEFQSGFGNSFGYANIAADFAVAEGFVYLFPPFMSNKLRYQAFGTHGALDHFNDLFGSEKAWWLAVMALRQSNRLFPLVCTGSGADGNSYLTGHRSGPSTIGTSTGTDTEVFVPLRSQRCDFFGTPGLDRGVFRVPVATKDERGYDLLKVDDFVERLEALQRETGASDAAEQLHNAISELALPFGSFGESQIPEGAVLAASAFDSVKAIAQGADSLHADPHGPIQFTGMDATDTTSVLNRIMAPCRSSHRSTCTERMTSSDDWMNLKDGELEEARDILETCDVLLVGSTAKTGYSFFWSSTIGMISEAYRDSLEIRIEKGEISDAVRQLVHVERSHLTHHFYAMKMGGTAPSGSARTGVSPSTHWQDREEEITLVVHYRLGDVKKCNLYEHKCSEAWAAKHIGPAWPLFAVESVLKVIEGRREKSSERPFRLNAVLVSDSDATRDDEVALLNTILRERHGIELRLPSLDETAALDLMANADILVVGSSSFGVTATVLNTHVKFVMAMFAGQLPQGGARHTIEVPYLPEFYDLHRDNTEFVRADVRDHVERELTEHFLEIFPVAETRQQQA</sequence>
<evidence type="ECO:0000256" key="2">
    <source>
        <dbReference type="SAM" id="Phobius"/>
    </source>
</evidence>
<gene>
    <name evidence="3" type="ORF">PPYR1160_LOCUS4404</name>
</gene>
<keyword evidence="2" id="KW-0472">Membrane</keyword>